<accession>A0A662YVD1</accession>
<dbReference type="PANTHER" id="PTHR37397">
    <property type="entry name" value="SI:CH211-183D21.1"/>
    <property type="match status" value="1"/>
</dbReference>
<evidence type="ECO:0000313" key="2">
    <source>
        <dbReference type="EMBL" id="RXM99923.1"/>
    </source>
</evidence>
<comment type="caution">
    <text evidence="2">The sequence shown here is derived from an EMBL/GenBank/DDBJ whole genome shotgun (WGS) entry which is preliminary data.</text>
</comment>
<dbReference type="AlphaFoldDB" id="A0A662YVD1"/>
<dbReference type="Proteomes" id="UP000289886">
    <property type="component" value="Unassembled WGS sequence"/>
</dbReference>
<organism evidence="2 3">
    <name type="scientific">Acipenser ruthenus</name>
    <name type="common">Sterlet sturgeon</name>
    <dbReference type="NCBI Taxonomy" id="7906"/>
    <lineage>
        <taxon>Eukaryota</taxon>
        <taxon>Metazoa</taxon>
        <taxon>Chordata</taxon>
        <taxon>Craniata</taxon>
        <taxon>Vertebrata</taxon>
        <taxon>Euteleostomi</taxon>
        <taxon>Actinopterygii</taxon>
        <taxon>Chondrostei</taxon>
        <taxon>Acipenseriformes</taxon>
        <taxon>Acipenseridae</taxon>
        <taxon>Acipenser</taxon>
    </lineage>
</organism>
<feature type="transmembrane region" description="Helical" evidence="1">
    <location>
        <begin position="1039"/>
        <end position="1062"/>
    </location>
</feature>
<evidence type="ECO:0008006" key="4">
    <source>
        <dbReference type="Google" id="ProtNLM"/>
    </source>
</evidence>
<proteinExistence type="predicted"/>
<reference evidence="2 3" key="1">
    <citation type="submission" date="2019-01" db="EMBL/GenBank/DDBJ databases">
        <title>Draft Genome and Complete Hox-Cluster Characterization of the Sterlet Sturgeon (Acipenser ruthenus).</title>
        <authorList>
            <person name="Wei Q."/>
        </authorList>
    </citation>
    <scope>NUCLEOTIDE SEQUENCE [LARGE SCALE GENOMIC DNA]</scope>
    <source>
        <strain evidence="2">WHYD16114868_AA</strain>
        <tissue evidence="2">Blood</tissue>
    </source>
</reference>
<gene>
    <name evidence="2" type="ORF">EOD39_10567</name>
</gene>
<keyword evidence="1" id="KW-0472">Membrane</keyword>
<sequence length="1085" mass="116644">MLNIRSVSALLRGIISMVSITMTNDANGWLVAGYEIPCLTKLYLLEKPSHPSDMENILSEIEQAVQETVDSGIGQRRRRREAAGIRTHTEHRIISYLTCGFVVSPGIVDITQQSKLPEQSMTMRPCLLLYSCLWALAGVGLVLSLGEGCLLISEVNADNPGLDTTEFVELYHSSGQRASLEGYSLVFYNGNGNMAYKVLNLTGYVTEDSGYFLVGSASVSPRPAIILQANSIQNGLDGIAVYHGENGYSIGMKVTATGLVDAIVYKSRRSDSSGVLEEVLTPGKPSFLEDESFQLGDESIERCWLSGSNWTFQAGTPSPGSTNPCTSPSINSPVQISELRLGEGVFLELSMPQHAPNSTPLALVLLDGVTATVSFSMDIQIQDSTRKGLFLISSDRGNVSVSQVLPPEGASLLQQPGALVGAVVLYSGGVADYPTGSPLSQDQPIDALVYTGGGELNPNLTQTLIPGREPFLLSSRFQEGGVSLSRCGAAKWSRDPGVFLGGRPTPGQTNECLGLGLCPHTVVAQGGTVIPAVGPSGQGEFLLSEVNADSPGAQEDYEFIEIRHTSGQQASLDGVWLLLFNGFNNKPYQQMDLTGHSTDPQGFFLLGSSGVTPRPSIVLPPNTVQNGPDAVALYRSPQGPPFSQGDSIPTEGLLDAVVYRSRGSDKGAKALGEVLTPGQPHLLEDPSFSSVDESLSRCGSLKPRLLAAFQVTLLTPMKENACALEPTLHPQPTLEPKLDGFVIFEVAGANWTNATNQQAFVELRAPPQSSMVGYVLVVFEQGPVRASISIPLTGESNSLGFYLIGTSVSTNQRLPVVSNGTPIPQRGAVALYHGFPSSFPVGMTASNLSLVDAVVFSDDQELLQTLTPSSQLYTPEFRPELGLVSLSRCSCCELRTPQAWTPSKPTPQNDSLCPSQTFPLELDLCVSKQESKRGNAETDCRKWLHREGSREAMRSEVALYLESHCHCGFSPVHLHEAQFSCYEGLIRLSGHILALSEDQRNNINQTLKNTSLMQLSGGLVGMSCPEFYRSQGSEMTSGWKIALVFAALLVVGLAFAVAAYCYRRRRPLNYSLIELNNQGEGNPDF</sequence>
<evidence type="ECO:0000313" key="3">
    <source>
        <dbReference type="Proteomes" id="UP000289886"/>
    </source>
</evidence>
<keyword evidence="1" id="KW-0812">Transmembrane</keyword>
<keyword evidence="3" id="KW-1185">Reference proteome</keyword>
<protein>
    <recommendedName>
        <fullName evidence="4">LTD domain-containing protein</fullName>
    </recommendedName>
</protein>
<dbReference type="PANTHER" id="PTHR37397:SF1">
    <property type="entry name" value="LTD DOMAIN-CONTAINING PROTEIN"/>
    <property type="match status" value="1"/>
</dbReference>
<name>A0A662YVD1_ACIRT</name>
<evidence type="ECO:0000256" key="1">
    <source>
        <dbReference type="SAM" id="Phobius"/>
    </source>
</evidence>
<keyword evidence="1" id="KW-1133">Transmembrane helix</keyword>
<dbReference type="EMBL" id="SCEB01000273">
    <property type="protein sequence ID" value="RXM99923.1"/>
    <property type="molecule type" value="Genomic_DNA"/>
</dbReference>